<dbReference type="STRING" id="307972.A0A2G8K798"/>
<evidence type="ECO:0000313" key="6">
    <source>
        <dbReference type="Proteomes" id="UP000230750"/>
    </source>
</evidence>
<keyword evidence="2" id="KW-0175">Coiled coil</keyword>
<name>A0A2G8K798_STIJA</name>
<reference evidence="5 6" key="1">
    <citation type="journal article" date="2017" name="PLoS Biol.">
        <title>The sea cucumber genome provides insights into morphological evolution and visceral regeneration.</title>
        <authorList>
            <person name="Zhang X."/>
            <person name="Sun L."/>
            <person name="Yuan J."/>
            <person name="Sun Y."/>
            <person name="Gao Y."/>
            <person name="Zhang L."/>
            <person name="Li S."/>
            <person name="Dai H."/>
            <person name="Hamel J.F."/>
            <person name="Liu C."/>
            <person name="Yu Y."/>
            <person name="Liu S."/>
            <person name="Lin W."/>
            <person name="Guo K."/>
            <person name="Jin S."/>
            <person name="Xu P."/>
            <person name="Storey K.B."/>
            <person name="Huan P."/>
            <person name="Zhang T."/>
            <person name="Zhou Y."/>
            <person name="Zhang J."/>
            <person name="Lin C."/>
            <person name="Li X."/>
            <person name="Xing L."/>
            <person name="Huo D."/>
            <person name="Sun M."/>
            <person name="Wang L."/>
            <person name="Mercier A."/>
            <person name="Li F."/>
            <person name="Yang H."/>
            <person name="Xiang J."/>
        </authorList>
    </citation>
    <scope>NUCLEOTIDE SEQUENCE [LARGE SCALE GENOMIC DNA]</scope>
    <source>
        <strain evidence="5">Shaxun</strain>
        <tissue evidence="5">Muscle</tissue>
    </source>
</reference>
<evidence type="ECO:0000256" key="2">
    <source>
        <dbReference type="SAM" id="Coils"/>
    </source>
</evidence>
<gene>
    <name evidence="5" type="ORF">BSL78_19273</name>
</gene>
<dbReference type="Pfam" id="PF25496">
    <property type="entry name" value="URGCP"/>
    <property type="match status" value="1"/>
</dbReference>
<dbReference type="SUPFAM" id="SSF52540">
    <property type="entry name" value="P-loop containing nucleoside triphosphate hydrolases"/>
    <property type="match status" value="1"/>
</dbReference>
<feature type="domain" description="VLIG-type G" evidence="4">
    <location>
        <begin position="640"/>
        <end position="888"/>
    </location>
</feature>
<dbReference type="PANTHER" id="PTHR14819">
    <property type="entry name" value="GTP-BINDING"/>
    <property type="match status" value="1"/>
</dbReference>
<evidence type="ECO:0000256" key="3">
    <source>
        <dbReference type="SAM" id="MobiDB-lite"/>
    </source>
</evidence>
<keyword evidence="6" id="KW-1185">Reference proteome</keyword>
<feature type="coiled-coil region" evidence="2">
    <location>
        <begin position="504"/>
        <end position="538"/>
    </location>
</feature>
<organism evidence="5 6">
    <name type="scientific">Stichopus japonicus</name>
    <name type="common">Sea cucumber</name>
    <dbReference type="NCBI Taxonomy" id="307972"/>
    <lineage>
        <taxon>Eukaryota</taxon>
        <taxon>Metazoa</taxon>
        <taxon>Echinodermata</taxon>
        <taxon>Eleutherozoa</taxon>
        <taxon>Echinozoa</taxon>
        <taxon>Holothuroidea</taxon>
        <taxon>Aspidochirotacea</taxon>
        <taxon>Aspidochirotida</taxon>
        <taxon>Stichopodidae</taxon>
        <taxon>Apostichopus</taxon>
    </lineage>
</organism>
<dbReference type="Proteomes" id="UP000230750">
    <property type="component" value="Unassembled WGS sequence"/>
</dbReference>
<comment type="caution">
    <text evidence="5">The sequence shown here is derived from an EMBL/GenBank/DDBJ whole genome shotgun (WGS) entry which is preliminary data.</text>
</comment>
<dbReference type="EMBL" id="MRZV01000817">
    <property type="protein sequence ID" value="PIK43881.1"/>
    <property type="molecule type" value="Genomic_DNA"/>
</dbReference>
<evidence type="ECO:0000259" key="4">
    <source>
        <dbReference type="PROSITE" id="PS51717"/>
    </source>
</evidence>
<dbReference type="InterPro" id="IPR052986">
    <property type="entry name" value="VLIG_GTPase"/>
</dbReference>
<dbReference type="OrthoDB" id="8432505at2759"/>
<evidence type="ECO:0000313" key="5">
    <source>
        <dbReference type="EMBL" id="PIK43881.1"/>
    </source>
</evidence>
<accession>A0A2G8K798</accession>
<feature type="region of interest" description="Disordered" evidence="3">
    <location>
        <begin position="56"/>
        <end position="79"/>
    </location>
</feature>
<dbReference type="PANTHER" id="PTHR14819:SF25">
    <property type="entry name" value="CHROMOSOME UNDETERMINED SCAFFOLD_52, WHOLE GENOME SHOTGUN SEQUENCE"/>
    <property type="match status" value="1"/>
</dbReference>
<dbReference type="Gene3D" id="3.40.50.300">
    <property type="entry name" value="P-loop containing nucleotide triphosphate hydrolases"/>
    <property type="match status" value="1"/>
</dbReference>
<comment type="similarity">
    <text evidence="1">Belongs to the TRAFAC class dynamin-like GTPase superfamily. Very large inducible GTPase (VLIG) family.</text>
</comment>
<dbReference type="GO" id="GO:0005525">
    <property type="term" value="F:GTP binding"/>
    <property type="evidence" value="ECO:0007669"/>
    <property type="project" value="InterPro"/>
</dbReference>
<proteinExistence type="inferred from homology"/>
<sequence>MEAMEVKGCHVSDVGHAGILDNFISKITCYDHRIHQRRLELSGSYMSLRVISNQEPDTTNWADSDSDESETTDDYHAQGDSVSSRDMLYAILSCLDPFLLQDVLMKMSACQLAVPVLMPNVFDDCVDFRLWCLRKISKSWYDKESTAILTASIVNYSLLAVTALKFGAVNQSKSNVLNKLFGISQDIDEHAYFDSSEQDPTRSIWSKGILECAWYLPENRCQSYDPLDATSLSTKYKFEEALALLNLRGDAQEFSSQMKFAVENSFATIVFIDSNNKKKYIEEINEIMETSHVILILCPSSQSIQNKRTSQKVKKYAAMTSINATGLAAVEIADLITEAITQVIRDNNLSLKKVCIAESTEICRKLSIRVDEDVPECKEARKRAEEIVCILDSDTYEKDIAFPIQTCWSWLINETPHGGQGNADIHCDTESATDLDIEQQRAMIDEEDMKVRKSQLHTELSDPIKKFYEGCSYEKTKRQYFLEWLQMLLNNLSMKTLKPLFAQLKTNSAQIRNLSSKINKLNTKMEHTQSNKEELHRHLEVYNLLETELKTENGRLIDKFEDCVGLEHFMRELCQLFEAYQVLSDITFQQNIKYNSLPSLAANMLLSGLPIEILDGDSKSVPIIWVKEILGSVKEMLGEDARLYVISVLGIQSSGKSTLMNSLFGVRFAVSAGRCTRGAFLQLLPVARSLRNVVQCDFIAIVDTEGLRAPEKRELKKSTTQDNELATFALCISDLTLINIGGQTMGEDMTNVLQIAAYAFIRMKEVNLNAECRIIQQFVADVTAEEQNEAAMQSIISTLNEAISEAAKTEGKSHLYRQFSDVFVVQNYEKESDNVQYIPSLWRGYMGAPNYQYGVSVQRLKSNILQCIQRSDTSGKISDFISRMSDVWNAIGKEDFVFSFQNTKEVSLYESFMSVYKNSITPIRTEVIGMQLAARHNIENAESEATLTILNDSLKEIESYLGEQCRKTLQDIGKLIKEEKYESVQKHEVYFKMDLETKTSLMLKNASAELYQVAQHHREQNEKSSIVNRLRNELCISMTTVAEQLRLQIPASEQKGRQNDTIDHFIDKAFENFWSLSYKKIVHDYPLTPLEEILRRNERSLKTSITSETQNTSLMIIIQSPKPLKFYSVSSNIVFDDFTAVNRVKLTLNTVDPHLQTQFQQLTISIEQLAKEKLNFHQNASKSVTKLLEFLKSANIEMGHWNIALYICSRFAEVAQKEHCKNESQMMAQNDDKENKIFPSDFVPITRLESTFCAIVNSIFKLNFETIQMMLRSGETNEKNQSFIKRIFHSRKSRNSSNLWKKSLDQALTMFFEGIGKNTKECHCTEENIVRYCRYIKENVERTDTSVKLHAIAHALGQGIAQFRIYVVDYIDLVVNNAEYCMQFAEPLDFPNLRSKLDLLSELVTTFDTDQPLFNMSSTVGKTFHQVLHEEAQKYSNLPQSLSVLQLLDANFLRDLPPVPMKASYVIHNKVNDVKKNLLAQNLATFSPDRVLTQLTGIIYQDEEKTDSVIFPNDVKCAILYHVAAWILPITAVEQHQLEKSRNVALLINEEKEALRKFFRSFCIEHKEQIVAQAFCNIVKCAIKEGAAARVFPILYSRIKKEQIEFSKKRVFIGHVLIDFCKNQNSQGFTDFLRSFENVGLSWTLRCIANACNNRRTQLLHTTYHHCIELSINEILNVIKETQIKFQVHESTFANWLSTFVETLKTKTRLTCKTADIENMKKFQIVENFSLFTTECINIFSKIAPEIIQSLELPNPDNVDKTISWLLEAPFKLHVSLFEDIEGCKEQCPFCGAVCDKDMSAHEKHSAALHYPQGIKGWHEVTTGKLVTRICTSSVDSNHTYKTKSSTIDNPEYRPYKDYEIDYPNWYIRGAFGSEPTEFWKFVFAGLNETIAERHDCKKGDVPQAWNEITIENAIKSAKTMYQLSEVE</sequence>
<dbReference type="Pfam" id="PF25683">
    <property type="entry name" value="URGCP_GTPase"/>
    <property type="match status" value="1"/>
</dbReference>
<dbReference type="PROSITE" id="PS51717">
    <property type="entry name" value="G_VLIG"/>
    <property type="match status" value="1"/>
</dbReference>
<dbReference type="InterPro" id="IPR027417">
    <property type="entry name" value="P-loop_NTPase"/>
</dbReference>
<protein>
    <submittedName>
        <fullName evidence="5">Putative interferon-induced very large GTPase 1-like</fullName>
    </submittedName>
</protein>
<evidence type="ECO:0000256" key="1">
    <source>
        <dbReference type="ARBA" id="ARBA00006828"/>
    </source>
</evidence>
<dbReference type="InterPro" id="IPR057365">
    <property type="entry name" value="URGCP"/>
</dbReference>
<dbReference type="InterPro" id="IPR030383">
    <property type="entry name" value="G_VLIG_dom"/>
</dbReference>